<evidence type="ECO:0000313" key="4">
    <source>
        <dbReference type="Proteomes" id="UP000295773"/>
    </source>
</evidence>
<evidence type="ECO:0000256" key="2">
    <source>
        <dbReference type="SAM" id="SignalP"/>
    </source>
</evidence>
<reference evidence="3 4" key="1">
    <citation type="submission" date="2019-03" db="EMBL/GenBank/DDBJ databases">
        <title>Genomic Encyclopedia of Type Strains, Phase IV (KMG-IV): sequencing the most valuable type-strain genomes for metagenomic binning, comparative biology and taxonomic classification.</title>
        <authorList>
            <person name="Goeker M."/>
        </authorList>
    </citation>
    <scope>NUCLEOTIDE SEQUENCE [LARGE SCALE GENOMIC DNA]</scope>
    <source>
        <strain evidence="3 4">DSM 29481</strain>
    </source>
</reference>
<protein>
    <recommendedName>
        <fullName evidence="5">LPXTG-motif cell wall-anchored protein</fullName>
    </recommendedName>
</protein>
<accession>A0A4R3TFT9</accession>
<feature type="chain" id="PRO_5020609587" description="LPXTG-motif cell wall-anchored protein" evidence="2">
    <location>
        <begin position="23"/>
        <end position="219"/>
    </location>
</feature>
<evidence type="ECO:0000313" key="3">
    <source>
        <dbReference type="EMBL" id="TCU60166.1"/>
    </source>
</evidence>
<organism evidence="3 4">
    <name type="scientific">Longicatena caecimuris</name>
    <dbReference type="NCBI Taxonomy" id="1796635"/>
    <lineage>
        <taxon>Bacteria</taxon>
        <taxon>Bacillati</taxon>
        <taxon>Bacillota</taxon>
        <taxon>Erysipelotrichia</taxon>
        <taxon>Erysipelotrichales</taxon>
        <taxon>Erysipelotrichaceae</taxon>
        <taxon>Longicatena</taxon>
    </lineage>
</organism>
<keyword evidence="1" id="KW-1133">Transmembrane helix</keyword>
<dbReference type="RefSeq" id="WP_119983277.1">
    <property type="nucleotide sequence ID" value="NZ_JANKBG010000008.1"/>
</dbReference>
<sequence length="219" mass="24495">MKKLCIIPGILLFMLFLMPIHANETQGLVFDGDANEFIVQENNTKGFEDMMPGETRTFVIQLTNQDYREMSYYVKAENSKTLGKDVVYDVTFLNNSETFFKARVGGPKAKGIPTLEENYLLKKLKKGESSTVEIQVHLDGTSMDNTYQGTQGDLGLVFSVEFDENKPVDKVIDTIANITGVKTGDVTRLGAILAVFLGSAIFVILLLVKRRKERDDEHA</sequence>
<gene>
    <name evidence="3" type="ORF">EDD61_10825</name>
</gene>
<name>A0A4R3TFT9_9FIRM</name>
<keyword evidence="4" id="KW-1185">Reference proteome</keyword>
<dbReference type="EMBL" id="SMBP01000008">
    <property type="protein sequence ID" value="TCU60166.1"/>
    <property type="molecule type" value="Genomic_DNA"/>
</dbReference>
<comment type="caution">
    <text evidence="3">The sequence shown here is derived from an EMBL/GenBank/DDBJ whole genome shotgun (WGS) entry which is preliminary data.</text>
</comment>
<keyword evidence="1" id="KW-0812">Transmembrane</keyword>
<dbReference type="Proteomes" id="UP000295773">
    <property type="component" value="Unassembled WGS sequence"/>
</dbReference>
<evidence type="ECO:0008006" key="5">
    <source>
        <dbReference type="Google" id="ProtNLM"/>
    </source>
</evidence>
<keyword evidence="2" id="KW-0732">Signal</keyword>
<keyword evidence="1" id="KW-0472">Membrane</keyword>
<dbReference type="AlphaFoldDB" id="A0A4R3TFT9"/>
<feature type="signal peptide" evidence="2">
    <location>
        <begin position="1"/>
        <end position="22"/>
    </location>
</feature>
<feature type="transmembrane region" description="Helical" evidence="1">
    <location>
        <begin position="189"/>
        <end position="208"/>
    </location>
</feature>
<proteinExistence type="predicted"/>
<evidence type="ECO:0000256" key="1">
    <source>
        <dbReference type="SAM" id="Phobius"/>
    </source>
</evidence>